<proteinExistence type="predicted"/>
<evidence type="ECO:0000313" key="1">
    <source>
        <dbReference type="EMBL" id="PXW57888.1"/>
    </source>
</evidence>
<dbReference type="RefSeq" id="WP_110375223.1">
    <property type="nucleotide sequence ID" value="NZ_JAHBRY010000001.1"/>
</dbReference>
<dbReference type="EMBL" id="QJJK01000006">
    <property type="protein sequence ID" value="PXW57888.1"/>
    <property type="molecule type" value="Genomic_DNA"/>
</dbReference>
<sequence>MENGEGHSWTVQHIEARIELDQQLNRAQVVVPEPMMSALVDGYVALRRQLRSLYAPEPDLKEPLYSLADASRFETK</sequence>
<protein>
    <submittedName>
        <fullName evidence="1">Uncharacterized protein</fullName>
    </submittedName>
</protein>
<dbReference type="Proteomes" id="UP000248021">
    <property type="component" value="Unassembled WGS sequence"/>
</dbReference>
<accession>A0A2V3U5W6</accession>
<name>A0A2V3U5W6_9HYPH</name>
<evidence type="ECO:0000313" key="2">
    <source>
        <dbReference type="Proteomes" id="UP000248021"/>
    </source>
</evidence>
<reference evidence="1 2" key="1">
    <citation type="submission" date="2018-05" db="EMBL/GenBank/DDBJ databases">
        <title>Genomic Encyclopedia of Type Strains, Phase IV (KMG-IV): sequencing the most valuable type-strain genomes for metagenomic binning, comparative biology and taxonomic classification.</title>
        <authorList>
            <person name="Goeker M."/>
        </authorList>
    </citation>
    <scope>NUCLEOTIDE SEQUENCE [LARGE SCALE GENOMIC DNA]</scope>
    <source>
        <strain evidence="1 2">DSM 6462</strain>
    </source>
</reference>
<keyword evidence="2" id="KW-1185">Reference proteome</keyword>
<organism evidence="1 2">
    <name type="scientific">Chelatococcus asaccharovorans</name>
    <dbReference type="NCBI Taxonomy" id="28210"/>
    <lineage>
        <taxon>Bacteria</taxon>
        <taxon>Pseudomonadati</taxon>
        <taxon>Pseudomonadota</taxon>
        <taxon>Alphaproteobacteria</taxon>
        <taxon>Hyphomicrobiales</taxon>
        <taxon>Chelatococcaceae</taxon>
        <taxon>Chelatococcus</taxon>
    </lineage>
</organism>
<gene>
    <name evidence="1" type="ORF">C7450_10660</name>
</gene>
<dbReference type="AlphaFoldDB" id="A0A2V3U5W6"/>
<comment type="caution">
    <text evidence="1">The sequence shown here is derived from an EMBL/GenBank/DDBJ whole genome shotgun (WGS) entry which is preliminary data.</text>
</comment>